<reference evidence="1 2" key="1">
    <citation type="submission" date="2016-10" db="EMBL/GenBank/DDBJ databases">
        <authorList>
            <person name="Varghese N."/>
            <person name="Submissions S."/>
        </authorList>
    </citation>
    <scope>NUCLEOTIDE SEQUENCE [LARGE SCALE GENOMIC DNA]</scope>
    <source>
        <strain evidence="1 2">Nl1</strain>
    </source>
</reference>
<name>A0ABY0TKD4_9PROT</name>
<protein>
    <recommendedName>
        <fullName evidence="3">Minor tail protein</fullName>
    </recommendedName>
</protein>
<keyword evidence="2" id="KW-1185">Reference proteome</keyword>
<gene>
    <name evidence="1" type="ORF">SAMN05216402_2104</name>
</gene>
<dbReference type="EMBL" id="FNKY01000001">
    <property type="protein sequence ID" value="SDQ74195.1"/>
    <property type="molecule type" value="Genomic_DNA"/>
</dbReference>
<proteinExistence type="predicted"/>
<dbReference type="RefSeq" id="WP_256324110.1">
    <property type="nucleotide sequence ID" value="NZ_FNKY01000001.1"/>
</dbReference>
<evidence type="ECO:0008006" key="3">
    <source>
        <dbReference type="Google" id="ProtNLM"/>
    </source>
</evidence>
<evidence type="ECO:0000313" key="1">
    <source>
        <dbReference type="EMBL" id="SDQ74195.1"/>
    </source>
</evidence>
<organism evidence="1 2">
    <name type="scientific">Nitrosospira multiformis</name>
    <dbReference type="NCBI Taxonomy" id="1231"/>
    <lineage>
        <taxon>Bacteria</taxon>
        <taxon>Pseudomonadati</taxon>
        <taxon>Pseudomonadota</taxon>
        <taxon>Betaproteobacteria</taxon>
        <taxon>Nitrosomonadales</taxon>
        <taxon>Nitrosomonadaceae</taxon>
        <taxon>Nitrosospira</taxon>
    </lineage>
</organism>
<accession>A0ABY0TKD4</accession>
<evidence type="ECO:0000313" key="2">
    <source>
        <dbReference type="Proteomes" id="UP000183471"/>
    </source>
</evidence>
<comment type="caution">
    <text evidence="1">The sequence shown here is derived from an EMBL/GenBank/DDBJ whole genome shotgun (WGS) entry which is preliminary data.</text>
</comment>
<sequence>MPLVRYIGTVRKVDSIPGSLMSWEPGQTRNMTLGDAERLLAYPDSWVVAASDVWLTKDSFGDIGGLVGNAGDTYPIISRSIEVLSSTAVAAPCTSAGINEVLASFPIPARTLGVNSILQIEPLWTFTSSANNKFLRIAIAGTVLFNVTRTTAMAEAPLWVMINRNSLNSQILPYSANSGYFAAGAGFPAVATIDFSLTNTVELIGQRASSGDSLVLEYYRALHFLGD</sequence>
<dbReference type="Proteomes" id="UP000183471">
    <property type="component" value="Unassembled WGS sequence"/>
</dbReference>